<gene>
    <name evidence="2" type="ORF">Agub_g13944</name>
</gene>
<comment type="caution">
    <text evidence="2">The sequence shown here is derived from an EMBL/GenBank/DDBJ whole genome shotgun (WGS) entry which is preliminary data.</text>
</comment>
<feature type="region of interest" description="Disordered" evidence="1">
    <location>
        <begin position="172"/>
        <end position="196"/>
    </location>
</feature>
<reference evidence="2 3" key="1">
    <citation type="journal article" date="2021" name="Sci. Rep.">
        <title>Genome sequencing of the multicellular alga Astrephomene provides insights into convergent evolution of germ-soma differentiation.</title>
        <authorList>
            <person name="Yamashita S."/>
            <person name="Yamamoto K."/>
            <person name="Matsuzaki R."/>
            <person name="Suzuki S."/>
            <person name="Yamaguchi H."/>
            <person name="Hirooka S."/>
            <person name="Minakuchi Y."/>
            <person name="Miyagishima S."/>
            <person name="Kawachi M."/>
            <person name="Toyoda A."/>
            <person name="Nozaki H."/>
        </authorList>
    </citation>
    <scope>NUCLEOTIDE SEQUENCE [LARGE SCALE GENOMIC DNA]</scope>
    <source>
        <strain evidence="2 3">NIES-4017</strain>
    </source>
</reference>
<keyword evidence="3" id="KW-1185">Reference proteome</keyword>
<feature type="compositionally biased region" description="Polar residues" evidence="1">
    <location>
        <begin position="105"/>
        <end position="117"/>
    </location>
</feature>
<evidence type="ECO:0000313" key="3">
    <source>
        <dbReference type="Proteomes" id="UP001054857"/>
    </source>
</evidence>
<protein>
    <submittedName>
        <fullName evidence="2">Uncharacterized protein</fullName>
    </submittedName>
</protein>
<name>A0AAD3HSI4_9CHLO</name>
<accession>A0AAD3HSI4</accession>
<evidence type="ECO:0000313" key="2">
    <source>
        <dbReference type="EMBL" id="GFR51528.1"/>
    </source>
</evidence>
<feature type="non-terminal residue" evidence="2">
    <location>
        <position position="1"/>
    </location>
</feature>
<organism evidence="2 3">
    <name type="scientific">Astrephomene gubernaculifera</name>
    <dbReference type="NCBI Taxonomy" id="47775"/>
    <lineage>
        <taxon>Eukaryota</taxon>
        <taxon>Viridiplantae</taxon>
        <taxon>Chlorophyta</taxon>
        <taxon>core chlorophytes</taxon>
        <taxon>Chlorophyceae</taxon>
        <taxon>CS clade</taxon>
        <taxon>Chlamydomonadales</taxon>
        <taxon>Astrephomenaceae</taxon>
        <taxon>Astrephomene</taxon>
    </lineage>
</organism>
<dbReference type="AlphaFoldDB" id="A0AAD3HSI4"/>
<dbReference type="EMBL" id="BMAR01000051">
    <property type="protein sequence ID" value="GFR51528.1"/>
    <property type="molecule type" value="Genomic_DNA"/>
</dbReference>
<feature type="region of interest" description="Disordered" evidence="1">
    <location>
        <begin position="105"/>
        <end position="133"/>
    </location>
</feature>
<sequence length="231" mass="22230">TACDVLSTLVQRSEPALGSRLIAAVARLAGLSAAAEASVAAAAAAGTAAAGGGSSGGAGWCVGSGEACRGVARRLQRLLGCLLAAATPQAEPAWREVLARLAPSHQQLHPNSGPSSPSDHHAASQGSSSQAPPSTFDICAAATAGALWGAAAAAAGAHAAAARAGMVGIPPGSGAAAPGQGAVVHQHHQHGGGPYGGVSEQELGARMRQLLGAVRQASALVNSFQAATSAP</sequence>
<feature type="non-terminal residue" evidence="2">
    <location>
        <position position="231"/>
    </location>
</feature>
<feature type="compositionally biased region" description="Low complexity" evidence="1">
    <location>
        <begin position="172"/>
        <end position="184"/>
    </location>
</feature>
<evidence type="ECO:0000256" key="1">
    <source>
        <dbReference type="SAM" id="MobiDB-lite"/>
    </source>
</evidence>
<dbReference type="Proteomes" id="UP001054857">
    <property type="component" value="Unassembled WGS sequence"/>
</dbReference>
<proteinExistence type="predicted"/>
<feature type="compositionally biased region" description="Low complexity" evidence="1">
    <location>
        <begin position="123"/>
        <end position="133"/>
    </location>
</feature>